<protein>
    <submittedName>
        <fullName evidence="2">Uncharacterized protein</fullName>
    </submittedName>
</protein>
<name>A0A1H8VUZ3_9BACL</name>
<keyword evidence="1" id="KW-0175">Coiled coil</keyword>
<dbReference type="STRING" id="1333845.SAMN04487895_12753"/>
<sequence>MRLKSKIALTHPWRGAVKTIINSIIWVTLGAIISSFDHSRQEATHSWERVNFMKKFLLRLMPMGIESAKKRRQKRMELAYQIMLEHQVRDLKTRLDAAEDRLQEIQANKNDMFSHLCNVSTVQHNFIEARGLKEQYVQYAESVRKEKVGAAI</sequence>
<gene>
    <name evidence="2" type="ORF">SAMN04487895_12753</name>
</gene>
<evidence type="ECO:0000313" key="2">
    <source>
        <dbReference type="EMBL" id="SEP18738.1"/>
    </source>
</evidence>
<feature type="coiled-coil region" evidence="1">
    <location>
        <begin position="81"/>
        <end position="115"/>
    </location>
</feature>
<evidence type="ECO:0000313" key="3">
    <source>
        <dbReference type="Proteomes" id="UP000198809"/>
    </source>
</evidence>
<dbReference type="AlphaFoldDB" id="A0A1H8VUZ3"/>
<reference evidence="2 3" key="1">
    <citation type="submission" date="2016-10" db="EMBL/GenBank/DDBJ databases">
        <authorList>
            <person name="de Groot N.N."/>
        </authorList>
    </citation>
    <scope>NUCLEOTIDE SEQUENCE [LARGE SCALE GENOMIC DNA]</scope>
    <source>
        <strain evidence="2 3">CGMCC 1.10238</strain>
    </source>
</reference>
<dbReference type="EMBL" id="FODH01000027">
    <property type="protein sequence ID" value="SEP18738.1"/>
    <property type="molecule type" value="Genomic_DNA"/>
</dbReference>
<accession>A0A1H8VUZ3</accession>
<proteinExistence type="predicted"/>
<organism evidence="2 3">
    <name type="scientific">Paenibacillus sophorae</name>
    <dbReference type="NCBI Taxonomy" id="1333845"/>
    <lineage>
        <taxon>Bacteria</taxon>
        <taxon>Bacillati</taxon>
        <taxon>Bacillota</taxon>
        <taxon>Bacilli</taxon>
        <taxon>Bacillales</taxon>
        <taxon>Paenibacillaceae</taxon>
        <taxon>Paenibacillus</taxon>
    </lineage>
</organism>
<evidence type="ECO:0000256" key="1">
    <source>
        <dbReference type="SAM" id="Coils"/>
    </source>
</evidence>
<dbReference type="Proteomes" id="UP000198809">
    <property type="component" value="Unassembled WGS sequence"/>
</dbReference>